<evidence type="ECO:0000313" key="1">
    <source>
        <dbReference type="EMBL" id="MFC4261911.1"/>
    </source>
</evidence>
<dbReference type="Proteomes" id="UP001595907">
    <property type="component" value="Unassembled WGS sequence"/>
</dbReference>
<name>A0ABV8QQ69_9BACT</name>
<sequence>MKDKNIKKQENLSESEIERLELLRLVNEKRGKQLTIDLETGGLNEIDELKQMLGKVFESPDEKYNIYYKGIRNTLMTYLPKGKEFEKVREIIYDEKNIFLSLGKKKSDNDGIRGGDGRMTFQPKMNEMLDLIIKWVSESQNPFVLYTMLYNLNEEMGYGHENYDDSTRGFANAMKKLSEEV</sequence>
<proteinExistence type="predicted"/>
<organism evidence="1 2">
    <name type="scientific">Ferruginibacter yonginensis</name>
    <dbReference type="NCBI Taxonomy" id="1310416"/>
    <lineage>
        <taxon>Bacteria</taxon>
        <taxon>Pseudomonadati</taxon>
        <taxon>Bacteroidota</taxon>
        <taxon>Chitinophagia</taxon>
        <taxon>Chitinophagales</taxon>
        <taxon>Chitinophagaceae</taxon>
        <taxon>Ferruginibacter</taxon>
    </lineage>
</organism>
<dbReference type="RefSeq" id="WP_379707065.1">
    <property type="nucleotide sequence ID" value="NZ_JBHSCZ010000001.1"/>
</dbReference>
<dbReference type="EMBL" id="JBHSCZ010000001">
    <property type="protein sequence ID" value="MFC4261911.1"/>
    <property type="molecule type" value="Genomic_DNA"/>
</dbReference>
<comment type="caution">
    <text evidence="1">The sequence shown here is derived from an EMBL/GenBank/DDBJ whole genome shotgun (WGS) entry which is preliminary data.</text>
</comment>
<gene>
    <name evidence="1" type="ORF">ACFOWM_03410</name>
</gene>
<keyword evidence="2" id="KW-1185">Reference proteome</keyword>
<accession>A0ABV8QQ69</accession>
<protein>
    <submittedName>
        <fullName evidence="1">Uncharacterized protein</fullName>
    </submittedName>
</protein>
<evidence type="ECO:0000313" key="2">
    <source>
        <dbReference type="Proteomes" id="UP001595907"/>
    </source>
</evidence>
<reference evidence="2" key="1">
    <citation type="journal article" date="2019" name="Int. J. Syst. Evol. Microbiol.">
        <title>The Global Catalogue of Microorganisms (GCM) 10K type strain sequencing project: providing services to taxonomists for standard genome sequencing and annotation.</title>
        <authorList>
            <consortium name="The Broad Institute Genomics Platform"/>
            <consortium name="The Broad Institute Genome Sequencing Center for Infectious Disease"/>
            <person name="Wu L."/>
            <person name="Ma J."/>
        </authorList>
    </citation>
    <scope>NUCLEOTIDE SEQUENCE [LARGE SCALE GENOMIC DNA]</scope>
    <source>
        <strain evidence="2">CECT 8289</strain>
    </source>
</reference>